<feature type="transmembrane region" description="Helical" evidence="6">
    <location>
        <begin position="6"/>
        <end position="29"/>
    </location>
</feature>
<keyword evidence="5 6" id="KW-0472">Membrane</keyword>
<accession>A0A1R3XE56</accession>
<dbReference type="STRING" id="287098.SAMN05421665_2910"/>
<dbReference type="OrthoDB" id="9804822at2"/>
<evidence type="ECO:0000256" key="6">
    <source>
        <dbReference type="SAM" id="Phobius"/>
    </source>
</evidence>
<sequence>MTITGYELLLYAGALIILFMTPGPVWVALLARSLSGGFQAAWPLAIGVAIGDILWPLVAVLGVAWLVSEFAGFMDVLKYVAVLVFMLMGAALIRNADHALDANSRLMRPGRWAGFLAGVAVIVGNPKAALFYMGILPGFFDLSRITPFDMVAICTLSFLVPLVGNLVLAAFVDRVRGVLKSPAAVRRMNIIAGCLLIGVGVVIGLT</sequence>
<comment type="subcellular location">
    <subcellularLocation>
        <location evidence="1">Cell membrane</location>
        <topology evidence="1">Multi-pass membrane protein</topology>
    </subcellularLocation>
</comment>
<feature type="transmembrane region" description="Helical" evidence="6">
    <location>
        <begin position="41"/>
        <end position="64"/>
    </location>
</feature>
<dbReference type="InterPro" id="IPR001123">
    <property type="entry name" value="LeuE-type"/>
</dbReference>
<feature type="transmembrane region" description="Helical" evidence="6">
    <location>
        <begin position="114"/>
        <end position="135"/>
    </location>
</feature>
<reference evidence="8" key="1">
    <citation type="submission" date="2017-01" db="EMBL/GenBank/DDBJ databases">
        <authorList>
            <person name="Varghese N."/>
            <person name="Submissions S."/>
        </authorList>
    </citation>
    <scope>NUCLEOTIDE SEQUENCE [LARGE SCALE GENOMIC DNA]</scope>
    <source>
        <strain evidence="8">DSM 29591</strain>
    </source>
</reference>
<dbReference type="GO" id="GO:0015171">
    <property type="term" value="F:amino acid transmembrane transporter activity"/>
    <property type="evidence" value="ECO:0007669"/>
    <property type="project" value="TreeGrafter"/>
</dbReference>
<dbReference type="RefSeq" id="WP_076660609.1">
    <property type="nucleotide sequence ID" value="NZ_FTPR01000002.1"/>
</dbReference>
<feature type="transmembrane region" description="Helical" evidence="6">
    <location>
        <begin position="150"/>
        <end position="172"/>
    </location>
</feature>
<proteinExistence type="predicted"/>
<gene>
    <name evidence="7" type="ORF">SAMN05421665_2910</name>
</gene>
<evidence type="ECO:0000256" key="3">
    <source>
        <dbReference type="ARBA" id="ARBA00022692"/>
    </source>
</evidence>
<protein>
    <submittedName>
        <fullName evidence="7">Threonine/homoserine/homoserine lactone efflux protein</fullName>
    </submittedName>
</protein>
<dbReference type="Pfam" id="PF01810">
    <property type="entry name" value="LysE"/>
    <property type="match status" value="1"/>
</dbReference>
<dbReference type="Proteomes" id="UP000186997">
    <property type="component" value="Unassembled WGS sequence"/>
</dbReference>
<dbReference type="EMBL" id="FTPR01000002">
    <property type="protein sequence ID" value="SIT89257.1"/>
    <property type="molecule type" value="Genomic_DNA"/>
</dbReference>
<evidence type="ECO:0000256" key="2">
    <source>
        <dbReference type="ARBA" id="ARBA00022475"/>
    </source>
</evidence>
<evidence type="ECO:0000313" key="7">
    <source>
        <dbReference type="EMBL" id="SIT89257.1"/>
    </source>
</evidence>
<name>A0A1R3XE56_9RHOB</name>
<dbReference type="PANTHER" id="PTHR30086">
    <property type="entry name" value="ARGININE EXPORTER PROTEIN ARGO"/>
    <property type="match status" value="1"/>
</dbReference>
<feature type="transmembrane region" description="Helical" evidence="6">
    <location>
        <begin position="76"/>
        <end position="93"/>
    </location>
</feature>
<keyword evidence="3 6" id="KW-0812">Transmembrane</keyword>
<keyword evidence="4 6" id="KW-1133">Transmembrane helix</keyword>
<evidence type="ECO:0000256" key="1">
    <source>
        <dbReference type="ARBA" id="ARBA00004651"/>
    </source>
</evidence>
<dbReference type="AlphaFoldDB" id="A0A1R3XE56"/>
<dbReference type="GO" id="GO:0005886">
    <property type="term" value="C:plasma membrane"/>
    <property type="evidence" value="ECO:0007669"/>
    <property type="project" value="UniProtKB-SubCell"/>
</dbReference>
<evidence type="ECO:0000313" key="8">
    <source>
        <dbReference type="Proteomes" id="UP000186997"/>
    </source>
</evidence>
<keyword evidence="8" id="KW-1185">Reference proteome</keyword>
<keyword evidence="2" id="KW-1003">Cell membrane</keyword>
<dbReference type="PANTHER" id="PTHR30086:SF20">
    <property type="entry name" value="ARGININE EXPORTER PROTEIN ARGO-RELATED"/>
    <property type="match status" value="1"/>
</dbReference>
<evidence type="ECO:0000256" key="5">
    <source>
        <dbReference type="ARBA" id="ARBA00023136"/>
    </source>
</evidence>
<feature type="transmembrane region" description="Helical" evidence="6">
    <location>
        <begin position="184"/>
        <end position="205"/>
    </location>
</feature>
<evidence type="ECO:0000256" key="4">
    <source>
        <dbReference type="ARBA" id="ARBA00022989"/>
    </source>
</evidence>
<organism evidence="7 8">
    <name type="scientific">Yoonia rosea</name>
    <dbReference type="NCBI Taxonomy" id="287098"/>
    <lineage>
        <taxon>Bacteria</taxon>
        <taxon>Pseudomonadati</taxon>
        <taxon>Pseudomonadota</taxon>
        <taxon>Alphaproteobacteria</taxon>
        <taxon>Rhodobacterales</taxon>
        <taxon>Paracoccaceae</taxon>
        <taxon>Yoonia</taxon>
    </lineage>
</organism>